<keyword evidence="3" id="KW-1185">Reference proteome</keyword>
<feature type="compositionally biased region" description="Low complexity" evidence="1">
    <location>
        <begin position="93"/>
        <end position="102"/>
    </location>
</feature>
<feature type="compositionally biased region" description="Pro residues" evidence="1">
    <location>
        <begin position="48"/>
        <end position="69"/>
    </location>
</feature>
<dbReference type="RefSeq" id="WP_307261833.1">
    <property type="nucleotide sequence ID" value="NZ_JAUSVL010000001.1"/>
</dbReference>
<evidence type="ECO:0000313" key="3">
    <source>
        <dbReference type="Proteomes" id="UP001238163"/>
    </source>
</evidence>
<evidence type="ECO:0000256" key="1">
    <source>
        <dbReference type="SAM" id="MobiDB-lite"/>
    </source>
</evidence>
<gene>
    <name evidence="2" type="ORF">J3R75_002464</name>
</gene>
<dbReference type="AlphaFoldDB" id="A0AAE3VH21"/>
<dbReference type="Proteomes" id="UP001238163">
    <property type="component" value="Unassembled WGS sequence"/>
</dbReference>
<feature type="region of interest" description="Disordered" evidence="1">
    <location>
        <begin position="86"/>
        <end position="116"/>
    </location>
</feature>
<accession>A0AAE3VH21</accession>
<proteinExistence type="predicted"/>
<dbReference type="EMBL" id="JAUSVL010000001">
    <property type="protein sequence ID" value="MDQ0290357.1"/>
    <property type="molecule type" value="Genomic_DNA"/>
</dbReference>
<feature type="region of interest" description="Disordered" evidence="1">
    <location>
        <begin position="26"/>
        <end position="70"/>
    </location>
</feature>
<name>A0AAE3VH21_9BACT</name>
<comment type="caution">
    <text evidence="2">The sequence shown here is derived from an EMBL/GenBank/DDBJ whole genome shotgun (WGS) entry which is preliminary data.</text>
</comment>
<reference evidence="2" key="1">
    <citation type="submission" date="2023-07" db="EMBL/GenBank/DDBJ databases">
        <title>Genomic Encyclopedia of Type Strains, Phase IV (KMG-IV): sequencing the most valuable type-strain genomes for metagenomic binning, comparative biology and taxonomic classification.</title>
        <authorList>
            <person name="Goeker M."/>
        </authorList>
    </citation>
    <scope>NUCLEOTIDE SEQUENCE</scope>
    <source>
        <strain evidence="2">DSM 24202</strain>
    </source>
</reference>
<protein>
    <submittedName>
        <fullName evidence="2">Uncharacterized protein</fullName>
    </submittedName>
</protein>
<organism evidence="2 3">
    <name type="scientific">Oligosphaera ethanolica</name>
    <dbReference type="NCBI Taxonomy" id="760260"/>
    <lineage>
        <taxon>Bacteria</taxon>
        <taxon>Pseudomonadati</taxon>
        <taxon>Lentisphaerota</taxon>
        <taxon>Oligosphaeria</taxon>
        <taxon>Oligosphaerales</taxon>
        <taxon>Oligosphaeraceae</taxon>
        <taxon>Oligosphaera</taxon>
    </lineage>
</organism>
<sequence>MENLIFLIIAALVFIFKIREGMKKYNEQRPERDGNASSEPPVIIRRNPPAPPAAPGRPRPTMPPRPVPQTLPQLFDELLGVERPADDERELPTTRAAAARQPAPVPPPVPASGSAVVPAERRRYLDDDDSGSIVASASAAMSLTHADMMAQNMAKAFPAAMRQVRSLRPGVHAPIHVCVGGRSGLRHAVIMAEVLQRPRAYDL</sequence>
<evidence type="ECO:0000313" key="2">
    <source>
        <dbReference type="EMBL" id="MDQ0290357.1"/>
    </source>
</evidence>